<reference evidence="2 3" key="1">
    <citation type="journal article" date="2024" name="Commun. Biol.">
        <title>Comparative genomic analysis of thermophilic fungi reveals convergent evolutionary adaptations and gene losses.</title>
        <authorList>
            <person name="Steindorff A.S."/>
            <person name="Aguilar-Pontes M.V."/>
            <person name="Robinson A.J."/>
            <person name="Andreopoulos B."/>
            <person name="LaButti K."/>
            <person name="Kuo A."/>
            <person name="Mondo S."/>
            <person name="Riley R."/>
            <person name="Otillar R."/>
            <person name="Haridas S."/>
            <person name="Lipzen A."/>
            <person name="Grimwood J."/>
            <person name="Schmutz J."/>
            <person name="Clum A."/>
            <person name="Reid I.D."/>
            <person name="Moisan M.C."/>
            <person name="Butler G."/>
            <person name="Nguyen T.T.M."/>
            <person name="Dewar K."/>
            <person name="Conant G."/>
            <person name="Drula E."/>
            <person name="Henrissat B."/>
            <person name="Hansel C."/>
            <person name="Singer S."/>
            <person name="Hutchinson M.I."/>
            <person name="de Vries R.P."/>
            <person name="Natvig D.O."/>
            <person name="Powell A.J."/>
            <person name="Tsang A."/>
            <person name="Grigoriev I.V."/>
        </authorList>
    </citation>
    <scope>NUCLEOTIDE SEQUENCE [LARGE SCALE GENOMIC DNA]</scope>
    <source>
        <strain evidence="2 3">CBS 494.80</strain>
    </source>
</reference>
<gene>
    <name evidence="2" type="ORF">VTL71DRAFT_13248</name>
</gene>
<comment type="caution">
    <text evidence="2">The sequence shown here is derived from an EMBL/GenBank/DDBJ whole genome shotgun (WGS) entry which is preliminary data.</text>
</comment>
<evidence type="ECO:0000256" key="1">
    <source>
        <dbReference type="SAM" id="MobiDB-lite"/>
    </source>
</evidence>
<accession>A0ABR4CJT4</accession>
<feature type="region of interest" description="Disordered" evidence="1">
    <location>
        <begin position="1"/>
        <end position="27"/>
    </location>
</feature>
<organism evidence="2 3">
    <name type="scientific">Oculimacula yallundae</name>
    <dbReference type="NCBI Taxonomy" id="86028"/>
    <lineage>
        <taxon>Eukaryota</taxon>
        <taxon>Fungi</taxon>
        <taxon>Dikarya</taxon>
        <taxon>Ascomycota</taxon>
        <taxon>Pezizomycotina</taxon>
        <taxon>Leotiomycetes</taxon>
        <taxon>Helotiales</taxon>
        <taxon>Ploettnerulaceae</taxon>
        <taxon>Oculimacula</taxon>
    </lineage>
</organism>
<dbReference type="Proteomes" id="UP001595075">
    <property type="component" value="Unassembled WGS sequence"/>
</dbReference>
<keyword evidence="3" id="KW-1185">Reference proteome</keyword>
<feature type="region of interest" description="Disordered" evidence="1">
    <location>
        <begin position="58"/>
        <end position="84"/>
    </location>
</feature>
<protein>
    <submittedName>
        <fullName evidence="2">Uncharacterized protein</fullName>
    </submittedName>
</protein>
<name>A0ABR4CJT4_9HELO</name>
<dbReference type="EMBL" id="JAZHXI010000006">
    <property type="protein sequence ID" value="KAL2070222.1"/>
    <property type="molecule type" value="Genomic_DNA"/>
</dbReference>
<sequence>MRDLEHVGSWEPLLPHQPDDPESSTLDAIPIVTQPSPTRIPIASTEVLTRLDNGLTAVEDSKALSASPTVMEPPRTDTDILATVDSSSATPLDYNFLRSRSRQQILIDDPAQDTQQLTFPAVIHRSRGRSHSESDVFRGIGPVYRRHGQ</sequence>
<evidence type="ECO:0000313" key="2">
    <source>
        <dbReference type="EMBL" id="KAL2070222.1"/>
    </source>
</evidence>
<proteinExistence type="predicted"/>
<evidence type="ECO:0000313" key="3">
    <source>
        <dbReference type="Proteomes" id="UP001595075"/>
    </source>
</evidence>